<dbReference type="AlphaFoldDB" id="A0A0K0GMG3"/>
<dbReference type="HOGENOM" id="CLU_3259879_0_0_6"/>
<feature type="compositionally biased region" description="Polar residues" evidence="1">
    <location>
        <begin position="31"/>
        <end position="42"/>
    </location>
</feature>
<organism evidence="2 3">
    <name type="scientific">Xanthomonas oryzae pv. oryzae (strain PXO99A)</name>
    <dbReference type="NCBI Taxonomy" id="360094"/>
    <lineage>
        <taxon>Bacteria</taxon>
        <taxon>Pseudomonadati</taxon>
        <taxon>Pseudomonadota</taxon>
        <taxon>Gammaproteobacteria</taxon>
        <taxon>Lysobacterales</taxon>
        <taxon>Lysobacteraceae</taxon>
        <taxon>Xanthomonas</taxon>
    </lineage>
</organism>
<protein>
    <submittedName>
        <fullName evidence="2">Uncharacterized protein</fullName>
    </submittedName>
</protein>
<dbReference type="KEGG" id="xop:PXO_01418"/>
<evidence type="ECO:0000313" key="2">
    <source>
        <dbReference type="EMBL" id="ACD59962.1"/>
    </source>
</evidence>
<dbReference type="EMBL" id="CP000967">
    <property type="protein sequence ID" value="ACD59962.1"/>
    <property type="molecule type" value="Genomic_DNA"/>
</dbReference>
<gene>
    <name evidence="2" type="ordered locus">PXO_01418</name>
</gene>
<evidence type="ECO:0000256" key="1">
    <source>
        <dbReference type="SAM" id="MobiDB-lite"/>
    </source>
</evidence>
<feature type="region of interest" description="Disordered" evidence="1">
    <location>
        <begin position="1"/>
        <end position="42"/>
    </location>
</feature>
<dbReference type="Proteomes" id="UP000001740">
    <property type="component" value="Chromosome"/>
</dbReference>
<accession>A0A0K0GMG3</accession>
<reference evidence="2 3" key="1">
    <citation type="journal article" date="2008" name="BMC Genomics">
        <title>Genome sequence and rapid evolution of the rice pathogen Xanthomonas oryzae pv. oryzae PXO99A.</title>
        <authorList>
            <person name="Salzberg S.L."/>
            <person name="Sommer D.D."/>
            <person name="Schatz M.C."/>
            <person name="Phillippy A.M."/>
            <person name="Rabinowicz P.D."/>
            <person name="Tsuge S."/>
            <person name="Furutani A."/>
            <person name="Ochiai H."/>
            <person name="Delcher A.L."/>
            <person name="Kelley D."/>
            <person name="Madupu R."/>
            <person name="Puiu D."/>
            <person name="Radune D."/>
            <person name="Shumway M."/>
            <person name="Trapnell C."/>
            <person name="Aparna G."/>
            <person name="Jha G."/>
            <person name="Pandey A."/>
            <person name="Patil P.B."/>
            <person name="Ishihara H."/>
            <person name="Meyer D.F."/>
            <person name="Szurek B."/>
            <person name="Verdier V."/>
            <person name="Koebnik R."/>
            <person name="Dow J.M."/>
            <person name="Ryan R.P."/>
            <person name="Hirata H."/>
            <person name="Tsuyumu S."/>
            <person name="Won Lee S."/>
            <person name="Seo Y.S."/>
            <person name="Sriariyanum M."/>
            <person name="Ronald P.C."/>
            <person name="Sonti R.V."/>
            <person name="Van Sluys M.A."/>
            <person name="Leach J.E."/>
            <person name="White F.F."/>
            <person name="Bogdanove A.J."/>
        </authorList>
    </citation>
    <scope>NUCLEOTIDE SEQUENCE [LARGE SCALE GENOMIC DNA]</scope>
    <source>
        <strain evidence="2 3">PXO99A</strain>
    </source>
</reference>
<sequence>MLHAASTKLPSALATSTRKVRDGAARPFVRSVSSAKSRNART</sequence>
<evidence type="ECO:0000313" key="3">
    <source>
        <dbReference type="Proteomes" id="UP000001740"/>
    </source>
</evidence>
<proteinExistence type="predicted"/>
<name>A0A0K0GMG3_XANOP</name>